<keyword evidence="2" id="KW-0812">Transmembrane</keyword>
<feature type="region of interest" description="Disordered" evidence="1">
    <location>
        <begin position="183"/>
        <end position="202"/>
    </location>
</feature>
<keyword evidence="2" id="KW-0472">Membrane</keyword>
<dbReference type="AlphaFoldDB" id="A0A8T0DSK0"/>
<dbReference type="EMBL" id="JTDF01001661">
    <property type="protein sequence ID" value="KAF8569707.1"/>
    <property type="molecule type" value="Genomic_DNA"/>
</dbReference>
<feature type="transmembrane region" description="Helical" evidence="2">
    <location>
        <begin position="136"/>
        <end position="156"/>
    </location>
</feature>
<evidence type="ECO:0000313" key="3">
    <source>
        <dbReference type="EMBL" id="KAF8569707.1"/>
    </source>
</evidence>
<feature type="region of interest" description="Disordered" evidence="1">
    <location>
        <begin position="228"/>
        <end position="306"/>
    </location>
</feature>
<feature type="compositionally biased region" description="Polar residues" evidence="1">
    <location>
        <begin position="186"/>
        <end position="202"/>
    </location>
</feature>
<feature type="compositionally biased region" description="Low complexity" evidence="1">
    <location>
        <begin position="1"/>
        <end position="20"/>
    </location>
</feature>
<dbReference type="Pfam" id="PF01391">
    <property type="entry name" value="Collagen"/>
    <property type="match status" value="1"/>
</dbReference>
<sequence>MHSTGPPLTLSLTTEEFPPTSTDNLHIQNPIFCPDPNVNKTEGAGKIITLINGKIPYNSVVDRYNGLELTNNQSKLHYPTQNVVQRPLRLQHESTHQLISQTPLNTMQFVPTQQQQQQKSHLSVQTAKSPFSCGCWTAINLALAFALIGLVVGLYVRNRTLEIRLVSIEHLVGIRVQEKIQPNEAMKTTSESSGSREMTNNWPSLNVESFKQVCRSFSIDCNEMKFYEGKPGNPGPPGEPGRPGPPGIQGPQGPPGSPGENGLPGTQGVQGDPGSPGPPGSRGLIGLQGPKGPQGAPGPPGKSAEPGTCVVPCETLPVTGNLEKGVCHVQCKTQA</sequence>
<reference evidence="3 4" key="1">
    <citation type="submission" date="2019-07" db="EMBL/GenBank/DDBJ databases">
        <title>Annotation for the trematode Paragonimus westermani.</title>
        <authorList>
            <person name="Choi Y.-J."/>
        </authorList>
    </citation>
    <scope>NUCLEOTIDE SEQUENCE [LARGE SCALE GENOMIC DNA]</scope>
    <source>
        <strain evidence="3">180907_Pwestermani</strain>
    </source>
</reference>
<dbReference type="Proteomes" id="UP000699462">
    <property type="component" value="Unassembled WGS sequence"/>
</dbReference>
<evidence type="ECO:0000313" key="4">
    <source>
        <dbReference type="Proteomes" id="UP000699462"/>
    </source>
</evidence>
<keyword evidence="4" id="KW-1185">Reference proteome</keyword>
<accession>A0A8T0DSK0</accession>
<gene>
    <name evidence="3" type="ORF">P879_03105</name>
</gene>
<dbReference type="InterPro" id="IPR008160">
    <property type="entry name" value="Collagen"/>
</dbReference>
<organism evidence="3 4">
    <name type="scientific">Paragonimus westermani</name>
    <dbReference type="NCBI Taxonomy" id="34504"/>
    <lineage>
        <taxon>Eukaryota</taxon>
        <taxon>Metazoa</taxon>
        <taxon>Spiralia</taxon>
        <taxon>Lophotrochozoa</taxon>
        <taxon>Platyhelminthes</taxon>
        <taxon>Trematoda</taxon>
        <taxon>Digenea</taxon>
        <taxon>Plagiorchiida</taxon>
        <taxon>Troglotremata</taxon>
        <taxon>Troglotrematidae</taxon>
        <taxon>Paragonimus</taxon>
    </lineage>
</organism>
<dbReference type="PANTHER" id="PTHR24637:SF377">
    <property type="entry name" value="COLLAGEN TYPE IX ALPHA 1 CHAIN"/>
    <property type="match status" value="1"/>
</dbReference>
<dbReference type="OrthoDB" id="6271611at2759"/>
<evidence type="ECO:0000256" key="1">
    <source>
        <dbReference type="SAM" id="MobiDB-lite"/>
    </source>
</evidence>
<comment type="caution">
    <text evidence="3">The sequence shown here is derived from an EMBL/GenBank/DDBJ whole genome shotgun (WGS) entry which is preliminary data.</text>
</comment>
<dbReference type="PANTHER" id="PTHR24637">
    <property type="entry name" value="COLLAGEN"/>
    <property type="match status" value="1"/>
</dbReference>
<proteinExistence type="predicted"/>
<name>A0A8T0DSK0_9TREM</name>
<protein>
    <submittedName>
        <fullName evidence="3">Uncharacterized protein</fullName>
    </submittedName>
</protein>
<evidence type="ECO:0000256" key="2">
    <source>
        <dbReference type="SAM" id="Phobius"/>
    </source>
</evidence>
<keyword evidence="2" id="KW-1133">Transmembrane helix</keyword>
<feature type="compositionally biased region" description="Low complexity" evidence="1">
    <location>
        <begin position="281"/>
        <end position="294"/>
    </location>
</feature>
<feature type="compositionally biased region" description="Pro residues" evidence="1">
    <location>
        <begin position="233"/>
        <end position="257"/>
    </location>
</feature>
<feature type="region of interest" description="Disordered" evidence="1">
    <location>
        <begin position="1"/>
        <end position="25"/>
    </location>
</feature>